<evidence type="ECO:0000259" key="7">
    <source>
        <dbReference type="Pfam" id="PF01494"/>
    </source>
</evidence>
<dbReference type="EMBL" id="KN847479">
    <property type="protein sequence ID" value="KIX02974.1"/>
    <property type="molecule type" value="Genomic_DNA"/>
</dbReference>
<dbReference type="GO" id="GO:0004497">
    <property type="term" value="F:monooxygenase activity"/>
    <property type="evidence" value="ECO:0007669"/>
    <property type="project" value="UniProtKB-KW"/>
</dbReference>
<dbReference type="PANTHER" id="PTHR47178:SF2">
    <property type="entry name" value="FAD-BINDING DOMAIN-CONTAINING PROTEIN"/>
    <property type="match status" value="1"/>
</dbReference>
<evidence type="ECO:0000256" key="1">
    <source>
        <dbReference type="ARBA" id="ARBA00001974"/>
    </source>
</evidence>
<feature type="region of interest" description="Disordered" evidence="6">
    <location>
        <begin position="384"/>
        <end position="405"/>
    </location>
</feature>
<evidence type="ECO:0000256" key="2">
    <source>
        <dbReference type="ARBA" id="ARBA00022630"/>
    </source>
</evidence>
<evidence type="ECO:0000256" key="3">
    <source>
        <dbReference type="ARBA" id="ARBA00022827"/>
    </source>
</evidence>
<dbReference type="Gene3D" id="3.50.50.60">
    <property type="entry name" value="FAD/NAD(P)-binding domain"/>
    <property type="match status" value="1"/>
</dbReference>
<dbReference type="Proteomes" id="UP000053617">
    <property type="component" value="Unassembled WGS sequence"/>
</dbReference>
<feature type="domain" description="FAD-binding" evidence="7">
    <location>
        <begin position="121"/>
        <end position="334"/>
    </location>
</feature>
<comment type="cofactor">
    <cofactor evidence="1">
        <name>FAD</name>
        <dbReference type="ChEBI" id="CHEBI:57692"/>
    </cofactor>
</comment>
<dbReference type="SUPFAM" id="SSF51905">
    <property type="entry name" value="FAD/NAD(P)-binding domain"/>
    <property type="match status" value="1"/>
</dbReference>
<evidence type="ECO:0000313" key="8">
    <source>
        <dbReference type="EMBL" id="KIX02974.1"/>
    </source>
</evidence>
<dbReference type="VEuPathDB" id="FungiDB:Z518_06524"/>
<dbReference type="HOGENOM" id="CLU_009665_3_2_1"/>
<reference evidence="8 9" key="1">
    <citation type="submission" date="2015-01" db="EMBL/GenBank/DDBJ databases">
        <title>The Genome Sequence of Rhinocladiella mackenzie CBS 650.93.</title>
        <authorList>
            <consortium name="The Broad Institute Genomics Platform"/>
            <person name="Cuomo C."/>
            <person name="de Hoog S."/>
            <person name="Gorbushina A."/>
            <person name="Stielow B."/>
            <person name="Teixiera M."/>
            <person name="Abouelleil A."/>
            <person name="Chapman S.B."/>
            <person name="Priest M."/>
            <person name="Young S.K."/>
            <person name="Wortman J."/>
            <person name="Nusbaum C."/>
            <person name="Birren B."/>
        </authorList>
    </citation>
    <scope>NUCLEOTIDE SEQUENCE [LARGE SCALE GENOMIC DNA]</scope>
    <source>
        <strain evidence="8 9">CBS 650.93</strain>
    </source>
</reference>
<keyword evidence="3" id="KW-0274">FAD</keyword>
<name>A0A0D2IAX6_9EURO</name>
<dbReference type="STRING" id="1442369.A0A0D2IAX6"/>
<keyword evidence="5" id="KW-0503">Monooxygenase</keyword>
<dbReference type="GO" id="GO:0071949">
    <property type="term" value="F:FAD binding"/>
    <property type="evidence" value="ECO:0007669"/>
    <property type="project" value="InterPro"/>
</dbReference>
<dbReference type="Pfam" id="PF13450">
    <property type="entry name" value="NAD_binding_8"/>
    <property type="match status" value="1"/>
</dbReference>
<keyword evidence="2" id="KW-0285">Flavoprotein</keyword>
<dbReference type="OrthoDB" id="47494at2759"/>
<dbReference type="RefSeq" id="XP_013270110.1">
    <property type="nucleotide sequence ID" value="XM_013414656.1"/>
</dbReference>
<dbReference type="InterPro" id="IPR002938">
    <property type="entry name" value="FAD-bd"/>
</dbReference>
<accession>A0A0D2IAX6</accession>
<evidence type="ECO:0000256" key="4">
    <source>
        <dbReference type="ARBA" id="ARBA00023002"/>
    </source>
</evidence>
<dbReference type="GeneID" id="25294595"/>
<keyword evidence="9" id="KW-1185">Reference proteome</keyword>
<protein>
    <recommendedName>
        <fullName evidence="7">FAD-binding domain-containing protein</fullName>
    </recommendedName>
</protein>
<gene>
    <name evidence="8" type="ORF">Z518_06524</name>
</gene>
<dbReference type="Pfam" id="PF01494">
    <property type="entry name" value="FAD_binding_3"/>
    <property type="match status" value="1"/>
</dbReference>
<dbReference type="PRINTS" id="PR00420">
    <property type="entry name" value="RNGMNOXGNASE"/>
</dbReference>
<organism evidence="8 9">
    <name type="scientific">Rhinocladiella mackenziei CBS 650.93</name>
    <dbReference type="NCBI Taxonomy" id="1442369"/>
    <lineage>
        <taxon>Eukaryota</taxon>
        <taxon>Fungi</taxon>
        <taxon>Dikarya</taxon>
        <taxon>Ascomycota</taxon>
        <taxon>Pezizomycotina</taxon>
        <taxon>Eurotiomycetes</taxon>
        <taxon>Chaetothyriomycetidae</taxon>
        <taxon>Chaetothyriales</taxon>
        <taxon>Herpotrichiellaceae</taxon>
        <taxon>Rhinocladiella</taxon>
    </lineage>
</organism>
<evidence type="ECO:0000256" key="6">
    <source>
        <dbReference type="SAM" id="MobiDB-lite"/>
    </source>
</evidence>
<proteinExistence type="predicted"/>
<evidence type="ECO:0000256" key="5">
    <source>
        <dbReference type="ARBA" id="ARBA00023033"/>
    </source>
</evidence>
<dbReference type="PANTHER" id="PTHR47178">
    <property type="entry name" value="MONOOXYGENASE, FAD-BINDING"/>
    <property type="match status" value="1"/>
</dbReference>
<keyword evidence="4" id="KW-0560">Oxidoreductase</keyword>
<dbReference type="InterPro" id="IPR036188">
    <property type="entry name" value="FAD/NAD-bd_sf"/>
</dbReference>
<sequence>MVDQKRPHVLIIGSGIVGLLIAQGLKKEGISFAIYDSELSANTYRPREWGMSVQWGLPMLKDCLPPDLFDRFYTAANDPTFEPPDPGVLPTWNGQTGELLKNIPLLRMYRVSRRRCRNLCSEGIDVQYNKTLTDVTYDDDQNTVTAVFEDGTQATGTMLVGVDGAQSKVRLTIFGEEGQPSTVPYSAVNLHVCYHDAEKAKFVRQAHPIMTMGMHPDGYWLWISIQDVPDPRDPATWVFQLQTTWKKKEGEEVASLANLKAKAETFGEPFRSANLWIPEGTPVYANNLSYWIPRPWDTRRGRILLAGDAAHPMTFQRGQGLNHGIADARSLVLQYRDAVAGKMTFEEAAAAYQTELVDRAGEEVRLSKENTEMLHDWERVANSPIMQRGGHPRGQAPAPVAGHSS</sequence>
<dbReference type="AlphaFoldDB" id="A0A0D2IAX6"/>
<evidence type="ECO:0000313" key="9">
    <source>
        <dbReference type="Proteomes" id="UP000053617"/>
    </source>
</evidence>